<feature type="transmembrane region" description="Helical" evidence="7">
    <location>
        <begin position="95"/>
        <end position="118"/>
    </location>
</feature>
<evidence type="ECO:0000256" key="3">
    <source>
        <dbReference type="ARBA" id="ARBA00022692"/>
    </source>
</evidence>
<evidence type="ECO:0000256" key="6">
    <source>
        <dbReference type="SAM" id="MobiDB-lite"/>
    </source>
</evidence>
<dbReference type="Pfam" id="PF06271">
    <property type="entry name" value="RDD"/>
    <property type="match status" value="1"/>
</dbReference>
<feature type="transmembrane region" description="Helical" evidence="7">
    <location>
        <begin position="194"/>
        <end position="215"/>
    </location>
</feature>
<comment type="caution">
    <text evidence="9">The sequence shown here is derived from an EMBL/GenBank/DDBJ whole genome shotgun (WGS) entry which is preliminary data.</text>
</comment>
<dbReference type="Proteomes" id="UP001501358">
    <property type="component" value="Unassembled WGS sequence"/>
</dbReference>
<evidence type="ECO:0000256" key="5">
    <source>
        <dbReference type="ARBA" id="ARBA00023136"/>
    </source>
</evidence>
<dbReference type="RefSeq" id="WP_344385339.1">
    <property type="nucleotide sequence ID" value="NZ_BAAATA010000037.1"/>
</dbReference>
<dbReference type="PANTHER" id="PTHR36115:SF4">
    <property type="entry name" value="MEMBRANE PROTEIN"/>
    <property type="match status" value="1"/>
</dbReference>
<feature type="compositionally biased region" description="Low complexity" evidence="6">
    <location>
        <begin position="9"/>
        <end position="69"/>
    </location>
</feature>
<gene>
    <name evidence="9" type="ORF">GCM10010406_47380</name>
</gene>
<sequence>MSYPPDPNNPYGQQPQQPGYGYPQQGAPQQPQPGYGYPQQGAPQQPGYGYPQQGVPPQQGYGYPQQDQYAGGGYPGPGGGYQIASMGARLGARMIDGLVTGAIMFVIYLAGAASLFGIAESSCTTDEYGYTDCSGAEAGMAGVAFMMLGLMFAVGLLYEWLMIGLKGATVGKMALGLRVLRESDGRVPGLGAGFVRFIIPMVGWMLCYLPGLLVFLSPFFDNSGKCQGWHDKAAKTLVVKK</sequence>
<reference evidence="9 10" key="1">
    <citation type="journal article" date="2019" name="Int. J. Syst. Evol. Microbiol.">
        <title>The Global Catalogue of Microorganisms (GCM) 10K type strain sequencing project: providing services to taxonomists for standard genome sequencing and annotation.</title>
        <authorList>
            <consortium name="The Broad Institute Genomics Platform"/>
            <consortium name="The Broad Institute Genome Sequencing Center for Infectious Disease"/>
            <person name="Wu L."/>
            <person name="Ma J."/>
        </authorList>
    </citation>
    <scope>NUCLEOTIDE SEQUENCE [LARGE SCALE GENOMIC DNA]</scope>
    <source>
        <strain evidence="9 10">JCM 6307</strain>
    </source>
</reference>
<evidence type="ECO:0000313" key="10">
    <source>
        <dbReference type="Proteomes" id="UP001501358"/>
    </source>
</evidence>
<proteinExistence type="predicted"/>
<protein>
    <recommendedName>
        <fullName evidence="8">RDD domain-containing protein</fullName>
    </recommendedName>
</protein>
<evidence type="ECO:0000313" key="9">
    <source>
        <dbReference type="EMBL" id="GAA2505193.1"/>
    </source>
</evidence>
<keyword evidence="2" id="KW-1003">Cell membrane</keyword>
<feature type="region of interest" description="Disordered" evidence="6">
    <location>
        <begin position="1"/>
        <end position="69"/>
    </location>
</feature>
<evidence type="ECO:0000256" key="4">
    <source>
        <dbReference type="ARBA" id="ARBA00022989"/>
    </source>
</evidence>
<feature type="domain" description="RDD" evidence="8">
    <location>
        <begin position="84"/>
        <end position="235"/>
    </location>
</feature>
<organism evidence="9 10">
    <name type="scientific">Streptomyces thermolineatus</name>
    <dbReference type="NCBI Taxonomy" id="44033"/>
    <lineage>
        <taxon>Bacteria</taxon>
        <taxon>Bacillati</taxon>
        <taxon>Actinomycetota</taxon>
        <taxon>Actinomycetes</taxon>
        <taxon>Kitasatosporales</taxon>
        <taxon>Streptomycetaceae</taxon>
        <taxon>Streptomyces</taxon>
    </lineage>
</organism>
<evidence type="ECO:0000256" key="7">
    <source>
        <dbReference type="SAM" id="Phobius"/>
    </source>
</evidence>
<name>A0ABN3MN84_9ACTN</name>
<comment type="subcellular location">
    <subcellularLocation>
        <location evidence="1">Cell membrane</location>
        <topology evidence="1">Multi-pass membrane protein</topology>
    </subcellularLocation>
</comment>
<keyword evidence="3 7" id="KW-0812">Transmembrane</keyword>
<dbReference type="PANTHER" id="PTHR36115">
    <property type="entry name" value="PROLINE-RICH ANTIGEN HOMOLOG-RELATED"/>
    <property type="match status" value="1"/>
</dbReference>
<dbReference type="InterPro" id="IPR010432">
    <property type="entry name" value="RDD"/>
</dbReference>
<dbReference type="InterPro" id="IPR051791">
    <property type="entry name" value="Pra-immunoreactive"/>
</dbReference>
<evidence type="ECO:0000256" key="2">
    <source>
        <dbReference type="ARBA" id="ARBA00022475"/>
    </source>
</evidence>
<evidence type="ECO:0000256" key="1">
    <source>
        <dbReference type="ARBA" id="ARBA00004651"/>
    </source>
</evidence>
<keyword evidence="5 7" id="KW-0472">Membrane</keyword>
<evidence type="ECO:0000259" key="8">
    <source>
        <dbReference type="Pfam" id="PF06271"/>
    </source>
</evidence>
<dbReference type="EMBL" id="BAAATA010000037">
    <property type="protein sequence ID" value="GAA2505193.1"/>
    <property type="molecule type" value="Genomic_DNA"/>
</dbReference>
<keyword evidence="10" id="KW-1185">Reference proteome</keyword>
<keyword evidence="4 7" id="KW-1133">Transmembrane helix</keyword>
<feature type="transmembrane region" description="Helical" evidence="7">
    <location>
        <begin position="138"/>
        <end position="158"/>
    </location>
</feature>
<accession>A0ABN3MN84</accession>